<keyword evidence="2" id="KW-1185">Reference proteome</keyword>
<evidence type="ECO:0000313" key="2">
    <source>
        <dbReference type="Proteomes" id="UP000789366"/>
    </source>
</evidence>
<dbReference type="EMBL" id="CAJVPW010004536">
    <property type="protein sequence ID" value="CAG8541934.1"/>
    <property type="molecule type" value="Genomic_DNA"/>
</dbReference>
<protein>
    <submittedName>
        <fullName evidence="1">314_t:CDS:1</fullName>
    </submittedName>
</protein>
<reference evidence="1" key="1">
    <citation type="submission" date="2021-06" db="EMBL/GenBank/DDBJ databases">
        <authorList>
            <person name="Kallberg Y."/>
            <person name="Tangrot J."/>
            <person name="Rosling A."/>
        </authorList>
    </citation>
    <scope>NUCLEOTIDE SEQUENCE</scope>
    <source>
        <strain evidence="1">28 12/20/2015</strain>
    </source>
</reference>
<comment type="caution">
    <text evidence="1">The sequence shown here is derived from an EMBL/GenBank/DDBJ whole genome shotgun (WGS) entry which is preliminary data.</text>
</comment>
<name>A0ACA9LUW1_9GLOM</name>
<organism evidence="1 2">
    <name type="scientific">Cetraspora pellucida</name>
    <dbReference type="NCBI Taxonomy" id="1433469"/>
    <lineage>
        <taxon>Eukaryota</taxon>
        <taxon>Fungi</taxon>
        <taxon>Fungi incertae sedis</taxon>
        <taxon>Mucoromycota</taxon>
        <taxon>Glomeromycotina</taxon>
        <taxon>Glomeromycetes</taxon>
        <taxon>Diversisporales</taxon>
        <taxon>Gigasporaceae</taxon>
        <taxon>Cetraspora</taxon>
    </lineage>
</organism>
<gene>
    <name evidence="1" type="ORF">SPELUC_LOCUS4842</name>
</gene>
<sequence>MVSIIVSTFENDKEKFDNYKNQVIQKIINFAQEKGFSEIDDYRRRVEKDIEKLTTSNNNNQNDTNTGQANSDENENSETDNNSSNDTEEPNNDSNSSNQTNIKVLKQQVISAIKAALTSPEPKLTNSDLDLEKAKQTSQKVDDDLKKARDPKATTQDKKDALDELDKNEGEQSYEDKKEQIKEAKKEVAKDNPNEYRNKVISNLDKKLAENGLSESDLDEQTRQEIKDLKNGGNLEPDKLVELEMKLTEKIGQAGAKKKVDNLAGEVEKVLKNKEKAQVEKLKKELLEILNSSNVYYFPHKSQVEKLLKQLESVIISDKNSLQPANSLPLLVKIGIGAVIILVVGFFGKGLMRYIVGRSEYLYKTSGHLDHYQEYMFPEISRNNETFYLRPMTCPHHCIIYQQKPRSYRDLPFRLCENSLLFRYEASGALKGLERPRWFELADHHIFVSPEQLKEELKKNYLYIVEGEAAFYGPKLDLEITAADGKNITISTIQLDFILPQKFAPCQVAILPFNEEKEIKDYCEELAGKLKQSGLRVKIFTKKKLKDRIRQMYQKKIPYYLVIGQEEVAAKKNPNQETKMKLMHTYEGGKAEELTEKELFIKL</sequence>
<evidence type="ECO:0000313" key="1">
    <source>
        <dbReference type="EMBL" id="CAG8541934.1"/>
    </source>
</evidence>
<accession>A0ACA9LUW1</accession>
<proteinExistence type="predicted"/>
<dbReference type="Proteomes" id="UP000789366">
    <property type="component" value="Unassembled WGS sequence"/>
</dbReference>